<reference evidence="1 2" key="1">
    <citation type="submission" date="2018-08" db="EMBL/GenBank/DDBJ databases">
        <title>A genome reference for cultivated species of the human gut microbiota.</title>
        <authorList>
            <person name="Zou Y."/>
            <person name="Xue W."/>
            <person name="Luo G."/>
        </authorList>
    </citation>
    <scope>NUCLEOTIDE SEQUENCE [LARGE SCALE GENOMIC DNA]</scope>
    <source>
        <strain evidence="1 2">AF19-13AC</strain>
    </source>
</reference>
<accession>A0A3E3DCB8</accession>
<organism evidence="1 2">
    <name type="scientific">Hungatella hathewayi</name>
    <dbReference type="NCBI Taxonomy" id="154046"/>
    <lineage>
        <taxon>Bacteria</taxon>
        <taxon>Bacillati</taxon>
        <taxon>Bacillota</taxon>
        <taxon>Clostridia</taxon>
        <taxon>Lachnospirales</taxon>
        <taxon>Lachnospiraceae</taxon>
        <taxon>Hungatella</taxon>
    </lineage>
</organism>
<dbReference type="OrthoDB" id="1734503at2"/>
<dbReference type="AlphaFoldDB" id="A0A3E3DCB8"/>
<comment type="caution">
    <text evidence="1">The sequence shown here is derived from an EMBL/GenBank/DDBJ whole genome shotgun (WGS) entry which is preliminary data.</text>
</comment>
<dbReference type="EMBL" id="QTJW01000033">
    <property type="protein sequence ID" value="RGD66895.1"/>
    <property type="molecule type" value="Genomic_DNA"/>
</dbReference>
<dbReference type="Proteomes" id="UP000261023">
    <property type="component" value="Unassembled WGS sequence"/>
</dbReference>
<gene>
    <name evidence="1" type="ORF">DWX31_30395</name>
</gene>
<evidence type="ECO:0008006" key="3">
    <source>
        <dbReference type="Google" id="ProtNLM"/>
    </source>
</evidence>
<evidence type="ECO:0000313" key="1">
    <source>
        <dbReference type="EMBL" id="RGD66895.1"/>
    </source>
</evidence>
<sequence>MNHSFEAFEPSPENGGHTDMITIFNRKELAITYSMNEQARIRDILTAEGIDYIIDTKGTVMRNMGARGPAIQQFGENITASTEYRIYVLKKDYDKASHLIHT</sequence>
<evidence type="ECO:0000313" key="2">
    <source>
        <dbReference type="Proteomes" id="UP000261023"/>
    </source>
</evidence>
<protein>
    <recommendedName>
        <fullName evidence="3">DUF2007 domain-containing protein</fullName>
    </recommendedName>
</protein>
<proteinExistence type="predicted"/>
<name>A0A3E3DCB8_9FIRM</name>